<dbReference type="GO" id="GO:0016788">
    <property type="term" value="F:hydrolase activity, acting on ester bonds"/>
    <property type="evidence" value="ECO:0007669"/>
    <property type="project" value="InterPro"/>
</dbReference>
<proteinExistence type="predicted"/>
<evidence type="ECO:0000313" key="2">
    <source>
        <dbReference type="EMBL" id="THH26567.1"/>
    </source>
</evidence>
<evidence type="ECO:0000256" key="1">
    <source>
        <dbReference type="ARBA" id="ARBA00022801"/>
    </source>
</evidence>
<accession>A0A4S4MMR6</accession>
<dbReference type="AlphaFoldDB" id="A0A4S4MMR6"/>
<dbReference type="SUPFAM" id="SSF52266">
    <property type="entry name" value="SGNH hydrolase"/>
    <property type="match status" value="1"/>
</dbReference>
<dbReference type="InterPro" id="IPR001087">
    <property type="entry name" value="GDSL"/>
</dbReference>
<evidence type="ECO:0000313" key="3">
    <source>
        <dbReference type="Proteomes" id="UP000308730"/>
    </source>
</evidence>
<dbReference type="PANTHER" id="PTHR45648">
    <property type="entry name" value="GDSL LIPASE/ACYLHYDROLASE FAMILY PROTEIN (AFU_ORTHOLOGUE AFUA_4G14700)"/>
    <property type="match status" value="1"/>
</dbReference>
<protein>
    <submittedName>
        <fullName evidence="2">Uncharacterized protein</fullName>
    </submittedName>
</protein>
<dbReference type="EMBL" id="SGPM01000334">
    <property type="protein sequence ID" value="THH26567.1"/>
    <property type="molecule type" value="Genomic_DNA"/>
</dbReference>
<dbReference type="Pfam" id="PF00657">
    <property type="entry name" value="Lipase_GDSL"/>
    <property type="match status" value="1"/>
</dbReference>
<keyword evidence="3" id="KW-1185">Reference proteome</keyword>
<comment type="caution">
    <text evidence="2">The sequence shown here is derived from an EMBL/GenBank/DDBJ whole genome shotgun (WGS) entry which is preliminary data.</text>
</comment>
<dbReference type="Proteomes" id="UP000308730">
    <property type="component" value="Unassembled WGS sequence"/>
</dbReference>
<keyword evidence="1" id="KW-0378">Hydrolase</keyword>
<name>A0A4S4MMR6_9APHY</name>
<gene>
    <name evidence="2" type="ORF">EUX98_g7625</name>
</gene>
<dbReference type="InterPro" id="IPR036514">
    <property type="entry name" value="SGNH_hydro_sf"/>
</dbReference>
<sequence length="282" mass="31806">MSTSTSANATRSHWKGFSAIRYLVIFGDSYSDVGYDSTSPHPTKEDPLGVPYPGDRLWTMADDSDDAPPNWVGWLITEFAANQGILVYDYAVGGNFVEDVVRQVQQHYLPSVGKKPEWAQWSADDTLFVTWIGINDLAMAGDEAWMRHKFDRLFKQQEAVYESGARNFLFIDVPPMHITPAGGTNPSAKRGEIYNRWNVMLAQYVATFASDHLDVTTMIFSSHQTFTDLIKDPVKYGFEKEEGRKRAGAVWVDYIHPTSKVHWVVARDLASFLNAQPPFQVA</sequence>
<reference evidence="2 3" key="1">
    <citation type="submission" date="2019-02" db="EMBL/GenBank/DDBJ databases">
        <title>Genome sequencing of the rare red list fungi Antrodiella citrinella (Flaviporus citrinellus).</title>
        <authorList>
            <person name="Buettner E."/>
            <person name="Kellner H."/>
        </authorList>
    </citation>
    <scope>NUCLEOTIDE SEQUENCE [LARGE SCALE GENOMIC DNA]</scope>
    <source>
        <strain evidence="2 3">DSM 108506</strain>
    </source>
</reference>
<dbReference type="OrthoDB" id="1600564at2759"/>
<dbReference type="Gene3D" id="3.40.50.1110">
    <property type="entry name" value="SGNH hydrolase"/>
    <property type="match status" value="1"/>
</dbReference>
<dbReference type="PANTHER" id="PTHR45648:SF22">
    <property type="entry name" value="GDSL LIPASE_ACYLHYDROLASE FAMILY PROTEIN (AFU_ORTHOLOGUE AFUA_4G14700)"/>
    <property type="match status" value="1"/>
</dbReference>
<organism evidence="2 3">
    <name type="scientific">Antrodiella citrinella</name>
    <dbReference type="NCBI Taxonomy" id="2447956"/>
    <lineage>
        <taxon>Eukaryota</taxon>
        <taxon>Fungi</taxon>
        <taxon>Dikarya</taxon>
        <taxon>Basidiomycota</taxon>
        <taxon>Agaricomycotina</taxon>
        <taxon>Agaricomycetes</taxon>
        <taxon>Polyporales</taxon>
        <taxon>Steccherinaceae</taxon>
        <taxon>Antrodiella</taxon>
    </lineage>
</organism>
<dbReference type="InterPro" id="IPR051058">
    <property type="entry name" value="GDSL_Est/Lipase"/>
</dbReference>